<feature type="compositionally biased region" description="Basic and acidic residues" evidence="1">
    <location>
        <begin position="7"/>
        <end position="22"/>
    </location>
</feature>
<protein>
    <submittedName>
        <fullName evidence="2">Uncharacterized protein</fullName>
    </submittedName>
</protein>
<organism evidence="2 3">
    <name type="scientific">Dorcoceras hygrometricum</name>
    <dbReference type="NCBI Taxonomy" id="472368"/>
    <lineage>
        <taxon>Eukaryota</taxon>
        <taxon>Viridiplantae</taxon>
        <taxon>Streptophyta</taxon>
        <taxon>Embryophyta</taxon>
        <taxon>Tracheophyta</taxon>
        <taxon>Spermatophyta</taxon>
        <taxon>Magnoliopsida</taxon>
        <taxon>eudicotyledons</taxon>
        <taxon>Gunneridae</taxon>
        <taxon>Pentapetalae</taxon>
        <taxon>asterids</taxon>
        <taxon>lamiids</taxon>
        <taxon>Lamiales</taxon>
        <taxon>Gesneriaceae</taxon>
        <taxon>Didymocarpoideae</taxon>
        <taxon>Trichosporeae</taxon>
        <taxon>Loxocarpinae</taxon>
        <taxon>Dorcoceras</taxon>
    </lineage>
</organism>
<gene>
    <name evidence="2" type="ORF">F511_32387</name>
</gene>
<keyword evidence="3" id="KW-1185">Reference proteome</keyword>
<dbReference type="Proteomes" id="UP000250235">
    <property type="component" value="Unassembled WGS sequence"/>
</dbReference>
<feature type="region of interest" description="Disordered" evidence="1">
    <location>
        <begin position="1"/>
        <end position="22"/>
    </location>
</feature>
<accession>A0A2Z7C5U2</accession>
<evidence type="ECO:0000313" key="3">
    <source>
        <dbReference type="Proteomes" id="UP000250235"/>
    </source>
</evidence>
<proteinExistence type="predicted"/>
<dbReference type="AlphaFoldDB" id="A0A2Z7C5U2"/>
<name>A0A2Z7C5U2_9LAMI</name>
<sequence length="68" mass="7639">MYFAAKNRSEREVEGDVERKGDLGVGGESRLLPCFPRLRVGMRGPGMAENGLWIEHGEPLRPREEEVA</sequence>
<evidence type="ECO:0000313" key="2">
    <source>
        <dbReference type="EMBL" id="KZV42305.1"/>
    </source>
</evidence>
<evidence type="ECO:0000256" key="1">
    <source>
        <dbReference type="SAM" id="MobiDB-lite"/>
    </source>
</evidence>
<reference evidence="2 3" key="1">
    <citation type="journal article" date="2015" name="Proc. Natl. Acad. Sci. U.S.A.">
        <title>The resurrection genome of Boea hygrometrica: A blueprint for survival of dehydration.</title>
        <authorList>
            <person name="Xiao L."/>
            <person name="Yang G."/>
            <person name="Zhang L."/>
            <person name="Yang X."/>
            <person name="Zhao S."/>
            <person name="Ji Z."/>
            <person name="Zhou Q."/>
            <person name="Hu M."/>
            <person name="Wang Y."/>
            <person name="Chen M."/>
            <person name="Xu Y."/>
            <person name="Jin H."/>
            <person name="Xiao X."/>
            <person name="Hu G."/>
            <person name="Bao F."/>
            <person name="Hu Y."/>
            <person name="Wan P."/>
            <person name="Li L."/>
            <person name="Deng X."/>
            <person name="Kuang T."/>
            <person name="Xiang C."/>
            <person name="Zhu J.K."/>
            <person name="Oliver M.J."/>
            <person name="He Y."/>
        </authorList>
    </citation>
    <scope>NUCLEOTIDE SEQUENCE [LARGE SCALE GENOMIC DNA]</scope>
    <source>
        <strain evidence="3">cv. XS01</strain>
    </source>
</reference>
<dbReference type="EMBL" id="KQ999169">
    <property type="protein sequence ID" value="KZV42305.1"/>
    <property type="molecule type" value="Genomic_DNA"/>
</dbReference>